<keyword evidence="5" id="KW-0723">Serine/threonine-protein kinase</keyword>
<dbReference type="Gene3D" id="3.30.200.20">
    <property type="entry name" value="Phosphorylase Kinase, domain 1"/>
    <property type="match status" value="1"/>
</dbReference>
<dbReference type="SUPFAM" id="SSF56112">
    <property type="entry name" value="Protein kinase-like (PK-like)"/>
    <property type="match status" value="1"/>
</dbReference>
<comment type="catalytic activity">
    <reaction evidence="10">
        <text>L-threonyl-[protein] + ATP = O-phospho-L-threonyl-[protein] + ADP + H(+)</text>
        <dbReference type="Rhea" id="RHEA:46608"/>
        <dbReference type="Rhea" id="RHEA-COMP:11060"/>
        <dbReference type="Rhea" id="RHEA-COMP:11605"/>
        <dbReference type="ChEBI" id="CHEBI:15378"/>
        <dbReference type="ChEBI" id="CHEBI:30013"/>
        <dbReference type="ChEBI" id="CHEBI:30616"/>
        <dbReference type="ChEBI" id="CHEBI:61977"/>
        <dbReference type="ChEBI" id="CHEBI:456216"/>
        <dbReference type="EC" id="2.7.11.1"/>
    </reaction>
</comment>
<keyword evidence="8" id="KW-0418">Kinase</keyword>
<dbReference type="Gene3D" id="3.90.810.10">
    <property type="entry name" value="CRIB domain"/>
    <property type="match status" value="1"/>
</dbReference>
<evidence type="ECO:0000256" key="9">
    <source>
        <dbReference type="ARBA" id="ARBA00022840"/>
    </source>
</evidence>
<evidence type="ECO:0000313" key="17">
    <source>
        <dbReference type="WBParaSite" id="SMRG1_56830.1"/>
    </source>
</evidence>
<evidence type="ECO:0000256" key="13">
    <source>
        <dbReference type="SAM" id="MobiDB-lite"/>
    </source>
</evidence>
<comment type="subcellular location">
    <subcellularLocation>
        <location evidence="1">Cytoplasm</location>
    </subcellularLocation>
</comment>
<dbReference type="GO" id="GO:0004674">
    <property type="term" value="F:protein serine/threonine kinase activity"/>
    <property type="evidence" value="ECO:0007669"/>
    <property type="project" value="UniProtKB-KW"/>
</dbReference>
<proteinExistence type="inferred from homology"/>
<dbReference type="InterPro" id="IPR033923">
    <property type="entry name" value="PAK_BD"/>
</dbReference>
<dbReference type="SMART" id="SM00220">
    <property type="entry name" value="S_TKc"/>
    <property type="match status" value="1"/>
</dbReference>
<evidence type="ECO:0000256" key="12">
    <source>
        <dbReference type="PROSITE-ProRule" id="PRU10141"/>
    </source>
</evidence>
<feature type="compositionally biased region" description="Low complexity" evidence="13">
    <location>
        <begin position="526"/>
        <end position="540"/>
    </location>
</feature>
<name>A0AA85A0A3_9TREM</name>
<evidence type="ECO:0000313" key="16">
    <source>
        <dbReference type="Proteomes" id="UP000050790"/>
    </source>
</evidence>
<keyword evidence="7 12" id="KW-0547">Nucleotide-binding</keyword>
<dbReference type="PANTHER" id="PTHR45832">
    <property type="entry name" value="SERINE/THREONINE-PROTEIN KINASE SAMKA-RELATED-RELATED"/>
    <property type="match status" value="1"/>
</dbReference>
<feature type="region of interest" description="Disordered" evidence="13">
    <location>
        <begin position="226"/>
        <end position="312"/>
    </location>
</feature>
<feature type="domain" description="Protein kinase" evidence="14">
    <location>
        <begin position="833"/>
        <end position="1084"/>
    </location>
</feature>
<feature type="compositionally biased region" description="Gly residues" evidence="13">
    <location>
        <begin position="241"/>
        <end position="255"/>
    </location>
</feature>
<sequence length="1110" mass="120350">MMSCFPYGHRGNASSQFERSEVTQNWVTNPTHGTDTTGGRTPAPPLRTTSAPLGSSIENISFKPNKPLPLTPVEEEKRDKKKYKSGTSKLGKFKPSVMLNISAPVNVMHKVHITIDPVTGEFEGMPPEWSHMLTVAGITKWEQQQNPTVVLNVLNLLSRKDDTPQKYMTSIIGPPSALDLSSTDQINTSNDSNISQALSLPASNCTKCCTPDTERVTSLTRISCSVDVGPRSSSLSSGRGSSEGIGSRSGSGSGGAVSRSSSSGHGGVGGSSGIQMSGMVLSPSGSSNVAIPPSSSYSSSGSSYSSSTGSGPAPPAVINGVELIPAPLLPHKLSFGSSGQTLNYSAISNPSMDNAANTTILNSISDSQAIHQSSLTLPPLAPALHNHTCVVGNTTCTPGSYQHHHHSNMVSHRGATEPGIHSDHEIRSVTMGSSTNLNTVTSVNSRSMPPHPSPYVMQPSSSSLSSKQSNLDFINQTNQKTPWRPQIHSHLNNPPPPLSPGLPRRFADGILSPPDISNNATIQYCSSGQSSPSPAGSATPVPTPRRESLAGTPSCQRTILPLNNNTNNTMIVNNSGVHPPPIATRPEKTKSIYTQPIGEDINSTIQPFNHNDDSSISINSSSVQLPNVYLQSTDPTILSMKKSNSYEFDDESTTMLLTNNNTPIIPTIVDDRIDKSVNDHNKMTNSICTTITSSTNTDIKNIRSTINPTNTSISMTTSSTTTTTTMPMTNITSIHNHSLTCSQHNFHNTTTTTINTSTTTCTVKSINHQQILSNTIITNPIDNNNNNNHDNNHTTSTLERNNLNKKCKSKMTDEMIQEKLRMIVSIGDPNRKYQKLEKIGQGASGVVYSGIESTTGRRVAIKQMNLKKQPKKELIVNEIYVMKVKKHPNVVNYLDSYLIGDELWVVMEYLDGGSLTEVVTETLMDEGQIAAVCRECLQALEFLHKNQVIHRDIKSDNILLGLDGSVKLTDFGFCAQLSPEQTKRSTMVGTPYWMAPEVVTRKQYGPKVDIWSLGIMAIEMIDGEPPYLNENPVRALYLIGTNGKPEIKERDKLSPEFLDFLDRCLEVNVDLRASAFELLKHPFIVRRSKPLSSLTPLILVARDQARNQTQ</sequence>
<dbReference type="PROSITE" id="PS50108">
    <property type="entry name" value="CRIB"/>
    <property type="match status" value="1"/>
</dbReference>
<evidence type="ECO:0000256" key="4">
    <source>
        <dbReference type="ARBA" id="ARBA00022490"/>
    </source>
</evidence>
<dbReference type="InterPro" id="IPR000095">
    <property type="entry name" value="CRIB_dom"/>
</dbReference>
<dbReference type="WBParaSite" id="SMRG1_56830.1">
    <property type="protein sequence ID" value="SMRG1_56830.1"/>
    <property type="gene ID" value="SMRG1_56830"/>
</dbReference>
<evidence type="ECO:0000256" key="1">
    <source>
        <dbReference type="ARBA" id="ARBA00004496"/>
    </source>
</evidence>
<evidence type="ECO:0000256" key="11">
    <source>
        <dbReference type="ARBA" id="ARBA00048679"/>
    </source>
</evidence>
<protein>
    <recommendedName>
        <fullName evidence="3">non-specific serine/threonine protein kinase</fullName>
        <ecNumber evidence="3">2.7.11.1</ecNumber>
    </recommendedName>
</protein>
<evidence type="ECO:0000259" key="15">
    <source>
        <dbReference type="PROSITE" id="PS50108"/>
    </source>
</evidence>
<feature type="compositionally biased region" description="Polar residues" evidence="13">
    <location>
        <begin position="47"/>
        <end position="59"/>
    </location>
</feature>
<feature type="compositionally biased region" description="Polar residues" evidence="13">
    <location>
        <begin position="12"/>
        <end position="39"/>
    </location>
</feature>
<dbReference type="GO" id="GO:0005524">
    <property type="term" value="F:ATP binding"/>
    <property type="evidence" value="ECO:0007669"/>
    <property type="project" value="UniProtKB-UniRule"/>
</dbReference>
<dbReference type="GO" id="GO:0005737">
    <property type="term" value="C:cytoplasm"/>
    <property type="evidence" value="ECO:0007669"/>
    <property type="project" value="UniProtKB-SubCell"/>
</dbReference>
<dbReference type="CDD" id="cd01093">
    <property type="entry name" value="CRIB_PAK_like"/>
    <property type="match status" value="1"/>
</dbReference>
<dbReference type="InterPro" id="IPR008271">
    <property type="entry name" value="Ser/Thr_kinase_AS"/>
</dbReference>
<evidence type="ECO:0000256" key="8">
    <source>
        <dbReference type="ARBA" id="ARBA00022777"/>
    </source>
</evidence>
<dbReference type="EC" id="2.7.11.1" evidence="3"/>
<dbReference type="SMART" id="SM00285">
    <property type="entry name" value="PBD"/>
    <property type="match status" value="1"/>
</dbReference>
<feature type="binding site" evidence="12">
    <location>
        <position position="862"/>
    </location>
    <ligand>
        <name>ATP</name>
        <dbReference type="ChEBI" id="CHEBI:30616"/>
    </ligand>
</feature>
<dbReference type="Pfam" id="PF00786">
    <property type="entry name" value="PBD"/>
    <property type="match status" value="1"/>
</dbReference>
<feature type="compositionally biased region" description="Polar residues" evidence="13">
    <location>
        <begin position="430"/>
        <end position="447"/>
    </location>
</feature>
<evidence type="ECO:0000256" key="6">
    <source>
        <dbReference type="ARBA" id="ARBA00022679"/>
    </source>
</evidence>
<keyword evidence="4" id="KW-0963">Cytoplasm</keyword>
<feature type="compositionally biased region" description="Low complexity" evidence="13">
    <location>
        <begin position="563"/>
        <end position="574"/>
    </location>
</feature>
<evidence type="ECO:0000256" key="3">
    <source>
        <dbReference type="ARBA" id="ARBA00012513"/>
    </source>
</evidence>
<evidence type="ECO:0000256" key="10">
    <source>
        <dbReference type="ARBA" id="ARBA00047899"/>
    </source>
</evidence>
<feature type="region of interest" description="Disordered" evidence="13">
    <location>
        <begin position="482"/>
        <end position="586"/>
    </location>
</feature>
<dbReference type="PROSITE" id="PS50011">
    <property type="entry name" value="PROTEIN_KINASE_DOM"/>
    <property type="match status" value="1"/>
</dbReference>
<evidence type="ECO:0000256" key="5">
    <source>
        <dbReference type="ARBA" id="ARBA00022527"/>
    </source>
</evidence>
<dbReference type="InterPro" id="IPR051931">
    <property type="entry name" value="PAK3-like"/>
</dbReference>
<evidence type="ECO:0000256" key="2">
    <source>
        <dbReference type="ARBA" id="ARBA00008874"/>
    </source>
</evidence>
<keyword evidence="6" id="KW-0808">Transferase</keyword>
<dbReference type="InterPro" id="IPR036936">
    <property type="entry name" value="CRIB_dom_sf"/>
</dbReference>
<dbReference type="InterPro" id="IPR017441">
    <property type="entry name" value="Protein_kinase_ATP_BS"/>
</dbReference>
<dbReference type="PROSITE" id="PS00107">
    <property type="entry name" value="PROTEIN_KINASE_ATP"/>
    <property type="match status" value="1"/>
</dbReference>
<dbReference type="FunFam" id="1.10.510.10:FF:000011">
    <property type="entry name" value="Non-specific serine/threonine protein kinase"/>
    <property type="match status" value="1"/>
</dbReference>
<comment type="similarity">
    <text evidence="2">Belongs to the protein kinase superfamily. STE Ser/Thr protein kinase family. STE20 subfamily.</text>
</comment>
<dbReference type="PROSITE" id="PS00108">
    <property type="entry name" value="PROTEIN_KINASE_ST"/>
    <property type="match status" value="1"/>
</dbReference>
<feature type="region of interest" description="Disordered" evidence="13">
    <location>
        <begin position="427"/>
        <end position="468"/>
    </location>
</feature>
<dbReference type="InterPro" id="IPR000719">
    <property type="entry name" value="Prot_kinase_dom"/>
</dbReference>
<feature type="compositionally biased region" description="Low complexity" evidence="13">
    <location>
        <begin position="226"/>
        <end position="240"/>
    </location>
</feature>
<feature type="compositionally biased region" description="Low complexity" evidence="13">
    <location>
        <begin position="284"/>
        <end position="311"/>
    </location>
</feature>
<reference evidence="17" key="1">
    <citation type="submission" date="2023-11" db="UniProtKB">
        <authorList>
            <consortium name="WormBaseParasite"/>
        </authorList>
    </citation>
    <scope>IDENTIFICATION</scope>
</reference>
<feature type="domain" description="CRIB" evidence="15">
    <location>
        <begin position="101"/>
        <end position="114"/>
    </location>
</feature>
<dbReference type="InterPro" id="IPR011009">
    <property type="entry name" value="Kinase-like_dom_sf"/>
</dbReference>
<dbReference type="Pfam" id="PF00069">
    <property type="entry name" value="Pkinase"/>
    <property type="match status" value="1"/>
</dbReference>
<dbReference type="Gene3D" id="1.10.510.10">
    <property type="entry name" value="Transferase(Phosphotransferase) domain 1"/>
    <property type="match status" value="1"/>
</dbReference>
<feature type="region of interest" description="Disordered" evidence="13">
    <location>
        <begin position="1"/>
        <end position="88"/>
    </location>
</feature>
<keyword evidence="9 12" id="KW-0067">ATP-binding</keyword>
<evidence type="ECO:0000256" key="7">
    <source>
        <dbReference type="ARBA" id="ARBA00022741"/>
    </source>
</evidence>
<organism evidence="16 17">
    <name type="scientific">Schistosoma margrebowiei</name>
    <dbReference type="NCBI Taxonomy" id="48269"/>
    <lineage>
        <taxon>Eukaryota</taxon>
        <taxon>Metazoa</taxon>
        <taxon>Spiralia</taxon>
        <taxon>Lophotrochozoa</taxon>
        <taxon>Platyhelminthes</taxon>
        <taxon>Trematoda</taxon>
        <taxon>Digenea</taxon>
        <taxon>Strigeidida</taxon>
        <taxon>Schistosomatoidea</taxon>
        <taxon>Schistosomatidae</taxon>
        <taxon>Schistosoma</taxon>
    </lineage>
</organism>
<feature type="compositionally biased region" description="Polar residues" evidence="13">
    <location>
        <begin position="515"/>
        <end position="525"/>
    </location>
</feature>
<accession>A0AA85A0A3</accession>
<dbReference type="PANTHER" id="PTHR45832:SF22">
    <property type="entry name" value="SERINE_THREONINE-PROTEIN KINASE SAMKA-RELATED"/>
    <property type="match status" value="1"/>
</dbReference>
<dbReference type="AlphaFoldDB" id="A0AA85A0A3"/>
<comment type="catalytic activity">
    <reaction evidence="11">
        <text>L-seryl-[protein] + ATP = O-phospho-L-seryl-[protein] + ADP + H(+)</text>
        <dbReference type="Rhea" id="RHEA:17989"/>
        <dbReference type="Rhea" id="RHEA-COMP:9863"/>
        <dbReference type="Rhea" id="RHEA-COMP:11604"/>
        <dbReference type="ChEBI" id="CHEBI:15378"/>
        <dbReference type="ChEBI" id="CHEBI:29999"/>
        <dbReference type="ChEBI" id="CHEBI:30616"/>
        <dbReference type="ChEBI" id="CHEBI:83421"/>
        <dbReference type="ChEBI" id="CHEBI:456216"/>
        <dbReference type="EC" id="2.7.11.1"/>
    </reaction>
</comment>
<evidence type="ECO:0000259" key="14">
    <source>
        <dbReference type="PROSITE" id="PS50011"/>
    </source>
</evidence>
<dbReference type="Proteomes" id="UP000050790">
    <property type="component" value="Unassembled WGS sequence"/>
</dbReference>
<dbReference type="FunFam" id="3.30.200.20:FF:000705">
    <property type="entry name" value="Non-specific serine/threonine protein kinase"/>
    <property type="match status" value="1"/>
</dbReference>